<keyword evidence="2" id="KW-1185">Reference proteome</keyword>
<protein>
    <recommendedName>
        <fullName evidence="3">Amino acid transporter</fullName>
    </recommendedName>
</protein>
<organism evidence="1 2">
    <name type="scientific">Micromonospora zingiberis</name>
    <dbReference type="NCBI Taxonomy" id="2053011"/>
    <lineage>
        <taxon>Bacteria</taxon>
        <taxon>Bacillati</taxon>
        <taxon>Actinomycetota</taxon>
        <taxon>Actinomycetes</taxon>
        <taxon>Micromonosporales</taxon>
        <taxon>Micromonosporaceae</taxon>
        <taxon>Micromonospora</taxon>
    </lineage>
</organism>
<dbReference type="InterPro" id="IPR043519">
    <property type="entry name" value="NT_sf"/>
</dbReference>
<accession>A0A4R0FXF8</accession>
<dbReference type="OrthoDB" id="4539099at2"/>
<dbReference type="SUPFAM" id="SSF81301">
    <property type="entry name" value="Nucleotidyltransferase"/>
    <property type="match status" value="1"/>
</dbReference>
<name>A0A4R0FXF8_9ACTN</name>
<dbReference type="AlphaFoldDB" id="A0A4R0FXF8"/>
<evidence type="ECO:0000313" key="2">
    <source>
        <dbReference type="Proteomes" id="UP000292274"/>
    </source>
</evidence>
<evidence type="ECO:0008006" key="3">
    <source>
        <dbReference type="Google" id="ProtNLM"/>
    </source>
</evidence>
<proteinExistence type="predicted"/>
<reference evidence="1 2" key="1">
    <citation type="submission" date="2019-02" db="EMBL/GenBank/DDBJ databases">
        <title>Jishengella sp. nov., isolated from a root of Zingiber montanum.</title>
        <authorList>
            <person name="Kuncharoen N."/>
            <person name="Kudo T."/>
            <person name="Masahiro Y."/>
            <person name="Ohkuma M."/>
            <person name="Tanasupawat S."/>
        </authorList>
    </citation>
    <scope>NUCLEOTIDE SEQUENCE [LARGE SCALE GENOMIC DNA]</scope>
    <source>
        <strain evidence="1 2">PLAI 1-1</strain>
    </source>
</reference>
<evidence type="ECO:0000313" key="1">
    <source>
        <dbReference type="EMBL" id="TCB88286.1"/>
    </source>
</evidence>
<dbReference type="Pfam" id="PF10706">
    <property type="entry name" value="Aminoglyc_resit"/>
    <property type="match status" value="1"/>
</dbReference>
<gene>
    <name evidence="1" type="ORF">E0H26_28540</name>
</gene>
<dbReference type="Gene3D" id="3.30.460.40">
    <property type="match status" value="1"/>
</dbReference>
<dbReference type="InterPro" id="IPR019646">
    <property type="entry name" value="Aminoglyc_AdlTrfase"/>
</dbReference>
<comment type="caution">
    <text evidence="1">The sequence shown here is derived from an EMBL/GenBank/DDBJ whole genome shotgun (WGS) entry which is preliminary data.</text>
</comment>
<sequence>MDDQLPCGGIEVQPGDVAALEARWTGCWKPIDVARRLVGTAVPWYVAAGWALDLFRGEQTREHHDIEIAVPVGRFPEIRERFAEFTFDAIGAARIWESATPEVLAATRQTWLREPETGRYLLDVFREPHDGDVWICRRDETIRLPYADIIRHTPDRIPYLTPELVLLFKAKHVRPKDQADFDGVLPLLTRPQRETLFRLLKQVHPGHAWLAALPPGSYDPQQQQ</sequence>
<dbReference type="RefSeq" id="WP_131309516.1">
    <property type="nucleotide sequence ID" value="NZ_SJJR01000038.1"/>
</dbReference>
<dbReference type="Proteomes" id="UP000292274">
    <property type="component" value="Unassembled WGS sequence"/>
</dbReference>
<dbReference type="EMBL" id="SJJR01000038">
    <property type="protein sequence ID" value="TCB88286.1"/>
    <property type="molecule type" value="Genomic_DNA"/>
</dbReference>